<dbReference type="EMBL" id="JASCZI010242121">
    <property type="protein sequence ID" value="MED6209694.1"/>
    <property type="molecule type" value="Genomic_DNA"/>
</dbReference>
<keyword evidence="1" id="KW-0175">Coiled coil</keyword>
<evidence type="ECO:0000313" key="4">
    <source>
        <dbReference type="Proteomes" id="UP001341840"/>
    </source>
</evidence>
<dbReference type="Proteomes" id="UP001341840">
    <property type="component" value="Unassembled WGS sequence"/>
</dbReference>
<sequence length="275" mass="30328">MEKQSHFDRLMQRMKEAEGAGPRSILPSSKAQTTVSSASASDPIPASSVPPVPSVGASKATRKSTSAAAANPFSVEREEGVKEDPAADPRQKRWKWKVSEASAEVAALGDAGLTNAQTREILEPLVPEQLLGTAQFLACRLTACLQVGVEKTFVAKVQLEKELAAAREDSTLAAPLLYAKIKSLTEELERAEGERLSTTDRMEEVERKAKAQAAELESCRSALVQEEKKIESLSQSLKGNRWRWMRPRPPRFTSLMNGGRWGRRLEKWSKRLSRS</sequence>
<feature type="compositionally biased region" description="Low complexity" evidence="2">
    <location>
        <begin position="54"/>
        <end position="70"/>
    </location>
</feature>
<protein>
    <submittedName>
        <fullName evidence="3">Uncharacterized protein</fullName>
    </submittedName>
</protein>
<evidence type="ECO:0000256" key="2">
    <source>
        <dbReference type="SAM" id="MobiDB-lite"/>
    </source>
</evidence>
<accession>A0ABU6YI61</accession>
<name>A0ABU6YI61_9FABA</name>
<feature type="region of interest" description="Disordered" evidence="2">
    <location>
        <begin position="1"/>
        <end position="94"/>
    </location>
</feature>
<feature type="compositionally biased region" description="Low complexity" evidence="2">
    <location>
        <begin position="35"/>
        <end position="47"/>
    </location>
</feature>
<comment type="caution">
    <text evidence="3">The sequence shown here is derived from an EMBL/GenBank/DDBJ whole genome shotgun (WGS) entry which is preliminary data.</text>
</comment>
<proteinExistence type="predicted"/>
<organism evidence="3 4">
    <name type="scientific">Stylosanthes scabra</name>
    <dbReference type="NCBI Taxonomy" id="79078"/>
    <lineage>
        <taxon>Eukaryota</taxon>
        <taxon>Viridiplantae</taxon>
        <taxon>Streptophyta</taxon>
        <taxon>Embryophyta</taxon>
        <taxon>Tracheophyta</taxon>
        <taxon>Spermatophyta</taxon>
        <taxon>Magnoliopsida</taxon>
        <taxon>eudicotyledons</taxon>
        <taxon>Gunneridae</taxon>
        <taxon>Pentapetalae</taxon>
        <taxon>rosids</taxon>
        <taxon>fabids</taxon>
        <taxon>Fabales</taxon>
        <taxon>Fabaceae</taxon>
        <taxon>Papilionoideae</taxon>
        <taxon>50 kb inversion clade</taxon>
        <taxon>dalbergioids sensu lato</taxon>
        <taxon>Dalbergieae</taxon>
        <taxon>Pterocarpus clade</taxon>
        <taxon>Stylosanthes</taxon>
    </lineage>
</organism>
<evidence type="ECO:0000256" key="1">
    <source>
        <dbReference type="SAM" id="Coils"/>
    </source>
</evidence>
<gene>
    <name evidence="3" type="ORF">PIB30_057217</name>
</gene>
<keyword evidence="4" id="KW-1185">Reference proteome</keyword>
<feature type="compositionally biased region" description="Basic and acidic residues" evidence="2">
    <location>
        <begin position="1"/>
        <end position="18"/>
    </location>
</feature>
<reference evidence="3 4" key="1">
    <citation type="journal article" date="2023" name="Plants (Basel)">
        <title>Bridging the Gap: Combining Genomics and Transcriptomics Approaches to Understand Stylosanthes scabra, an Orphan Legume from the Brazilian Caatinga.</title>
        <authorList>
            <person name="Ferreira-Neto J.R.C."/>
            <person name="da Silva M.D."/>
            <person name="Binneck E."/>
            <person name="de Melo N.F."/>
            <person name="da Silva R.H."/>
            <person name="de Melo A.L.T.M."/>
            <person name="Pandolfi V."/>
            <person name="Bustamante F.O."/>
            <person name="Brasileiro-Vidal A.C."/>
            <person name="Benko-Iseppon A.M."/>
        </authorList>
    </citation>
    <scope>NUCLEOTIDE SEQUENCE [LARGE SCALE GENOMIC DNA]</scope>
    <source>
        <tissue evidence="3">Leaves</tissue>
    </source>
</reference>
<evidence type="ECO:0000313" key="3">
    <source>
        <dbReference type="EMBL" id="MED6209694.1"/>
    </source>
</evidence>
<feature type="coiled-coil region" evidence="1">
    <location>
        <begin position="174"/>
        <end position="236"/>
    </location>
</feature>
<feature type="compositionally biased region" description="Basic and acidic residues" evidence="2">
    <location>
        <begin position="75"/>
        <end position="91"/>
    </location>
</feature>